<evidence type="ECO:0000256" key="1">
    <source>
        <dbReference type="SAM" id="Phobius"/>
    </source>
</evidence>
<evidence type="ECO:0000313" key="3">
    <source>
        <dbReference type="Proteomes" id="UP001600109"/>
    </source>
</evidence>
<reference evidence="2 3" key="1">
    <citation type="submission" date="2024-06" db="EMBL/GenBank/DDBJ databases">
        <title>Flavobacterium spp. isolated from glacier.</title>
        <authorList>
            <person name="Han D."/>
        </authorList>
    </citation>
    <scope>NUCLEOTIDE SEQUENCE [LARGE SCALE GENOMIC DNA]</scope>
    <source>
        <strain evidence="2 3">LS2P90</strain>
    </source>
</reference>
<proteinExistence type="predicted"/>
<feature type="transmembrane region" description="Helical" evidence="1">
    <location>
        <begin position="271"/>
        <end position="289"/>
    </location>
</feature>
<evidence type="ECO:0000313" key="2">
    <source>
        <dbReference type="EMBL" id="MFE3867120.1"/>
    </source>
</evidence>
<dbReference type="Proteomes" id="UP001600109">
    <property type="component" value="Unassembled WGS sequence"/>
</dbReference>
<name>A0ABW6HU58_9FLAO</name>
<protein>
    <submittedName>
        <fullName evidence="2">Uncharacterized protein</fullName>
    </submittedName>
</protein>
<keyword evidence="3" id="KW-1185">Reference proteome</keyword>
<feature type="transmembrane region" description="Helical" evidence="1">
    <location>
        <begin position="177"/>
        <end position="203"/>
    </location>
</feature>
<comment type="caution">
    <text evidence="2">The sequence shown here is derived from an EMBL/GenBank/DDBJ whole genome shotgun (WGS) entry which is preliminary data.</text>
</comment>
<gene>
    <name evidence="2" type="ORF">ACFX5E_03415</name>
</gene>
<keyword evidence="1" id="KW-1133">Transmembrane helix</keyword>
<accession>A0ABW6HU58</accession>
<organism evidence="2 3">
    <name type="scientific">Flavobacterium xylosi</name>
    <dbReference type="NCBI Taxonomy" id="3230415"/>
    <lineage>
        <taxon>Bacteria</taxon>
        <taxon>Pseudomonadati</taxon>
        <taxon>Bacteroidota</taxon>
        <taxon>Flavobacteriia</taxon>
        <taxon>Flavobacteriales</taxon>
        <taxon>Flavobacteriaceae</taxon>
        <taxon>Flavobacterium</taxon>
    </lineage>
</organism>
<keyword evidence="1" id="KW-0812">Transmembrane</keyword>
<sequence>MTFLKLFETLYDKFLSDKTKERSERAILSIAISSFIIHLTIIYLVDFGMISLNEPSDLLSHPIAAIYTPFSFILLYEVYLLIYYLPKSFTTYIGKQYEIMTLIVIRRLFKDLSHLAITPDWFSVNYNLQFTYDLVTSILMFFLIYLFYIQSKKVYSSIVLHKIQIVSLSRFVQIKKLMATFLVPVFVLLAIYSFANWLIQIIYPQENITNSFSNINNIFFEQFFTFLIFADVFLLLFSFFITNEFHKVMRNSGFIISTILIRLSFSVSGFLNNLLIVCAIIFGLLIIIVHNKFEKIIAVEKNNANNLHES</sequence>
<feature type="transmembrane region" description="Helical" evidence="1">
    <location>
        <begin position="65"/>
        <end position="85"/>
    </location>
</feature>
<dbReference type="RefSeq" id="WP_379853768.1">
    <property type="nucleotide sequence ID" value="NZ_JBHZPZ010000003.1"/>
</dbReference>
<keyword evidence="1" id="KW-0472">Membrane</keyword>
<feature type="transmembrane region" description="Helical" evidence="1">
    <location>
        <begin position="26"/>
        <end position="45"/>
    </location>
</feature>
<feature type="transmembrane region" description="Helical" evidence="1">
    <location>
        <begin position="223"/>
        <end position="241"/>
    </location>
</feature>
<feature type="transmembrane region" description="Helical" evidence="1">
    <location>
        <begin position="129"/>
        <end position="148"/>
    </location>
</feature>
<dbReference type="EMBL" id="JBHZPZ010000003">
    <property type="protein sequence ID" value="MFE3867120.1"/>
    <property type="molecule type" value="Genomic_DNA"/>
</dbReference>